<evidence type="ECO:0000259" key="1">
    <source>
        <dbReference type="Pfam" id="PF16687"/>
    </source>
</evidence>
<dbReference type="Pfam" id="PF16687">
    <property type="entry name" value="ELYS-bb"/>
    <property type="match status" value="1"/>
</dbReference>
<dbReference type="EMBL" id="UZAK01000828">
    <property type="protein sequence ID" value="VDO65461.1"/>
    <property type="molecule type" value="Genomic_DNA"/>
</dbReference>
<gene>
    <name evidence="2" type="ORF">SCUD_LOCUS1074</name>
</gene>
<dbReference type="Proteomes" id="UP000279833">
    <property type="component" value="Unassembled WGS sequence"/>
</dbReference>
<dbReference type="STRING" id="6186.A0A183JEG1"/>
<accession>A0A183JEG1</accession>
<name>A0A183JEG1_9TREM</name>
<organism evidence="4">
    <name type="scientific">Schistosoma curassoni</name>
    <dbReference type="NCBI Taxonomy" id="6186"/>
    <lineage>
        <taxon>Eukaryota</taxon>
        <taxon>Metazoa</taxon>
        <taxon>Spiralia</taxon>
        <taxon>Lophotrochozoa</taxon>
        <taxon>Platyhelminthes</taxon>
        <taxon>Trematoda</taxon>
        <taxon>Digenea</taxon>
        <taxon>Strigeidida</taxon>
        <taxon>Schistosomatoidea</taxon>
        <taxon>Schistosomatidae</taxon>
        <taxon>Schistosoma</taxon>
    </lineage>
</organism>
<dbReference type="WBParaSite" id="SCUD_0000107301-mRNA-1">
    <property type="protein sequence ID" value="SCUD_0000107301-mRNA-1"/>
    <property type="gene ID" value="SCUD_0000107301"/>
</dbReference>
<sequence length="493" mass="58070">MSDALTGLVNIEDLRSPTVKLFQLSYRRRYELFSNKHKEFNFYYQDLIGIAERLSTTLSGDKIDDNKPQYTSRLLSVQSLHAPGDFIMDNNNYHHPNNNNNSNAVISHSIGMIRLIAFIWKFSESVIRIGVFDLDRWYHAQMPTYIRSDDTFVSIFDALIPNQKVHLLHTYLIESSLMSFWSRIVQRESNLIQYCQSYPILINSTINSTNNHHHHHHHYKRLRPIPEIFLRPSSLSFHCLIFWTNDISYNNNNNILNFSMTQQHRHRTTTNTTHQYYDCIYHLSRIMFVSYQEECLIELNQFIKKSSLNYKKFNIIQWLSNAWKYGLLESPEQFNSNTIVDDDHDHNDDDDDDCISSKRHCKYRRIDQSVNSSLYSKGIKTLKKKYQYSLDPCWVLLANCLLEHGCINVLKNLENLSPLGQDSPINLNFKYSWIWLRFCRLKSRFDKLTSVLFMTKSSNEVESVLSNSTDHSHSRIPDLLELGCTINQVGYFI</sequence>
<protein>
    <submittedName>
        <fullName evidence="4">ELYS-bb domain-containing protein</fullName>
    </submittedName>
</protein>
<dbReference type="InterPro" id="IPR032040">
    <property type="entry name" value="ELYS-bb"/>
</dbReference>
<reference evidence="2 3" key="2">
    <citation type="submission" date="2018-11" db="EMBL/GenBank/DDBJ databases">
        <authorList>
            <consortium name="Pathogen Informatics"/>
        </authorList>
    </citation>
    <scope>NUCLEOTIDE SEQUENCE [LARGE SCALE GENOMIC DNA]</scope>
    <source>
        <strain evidence="2">Dakar</strain>
        <strain evidence="3">Dakar, Senegal</strain>
    </source>
</reference>
<feature type="domain" description="ELYS beta-propeller" evidence="1">
    <location>
        <begin position="20"/>
        <end position="151"/>
    </location>
</feature>
<proteinExistence type="predicted"/>
<evidence type="ECO:0000313" key="3">
    <source>
        <dbReference type="Proteomes" id="UP000279833"/>
    </source>
</evidence>
<evidence type="ECO:0000313" key="4">
    <source>
        <dbReference type="WBParaSite" id="SCUD_0000107301-mRNA-1"/>
    </source>
</evidence>
<reference evidence="4" key="1">
    <citation type="submission" date="2016-06" db="UniProtKB">
        <authorList>
            <consortium name="WormBaseParasite"/>
        </authorList>
    </citation>
    <scope>IDENTIFICATION</scope>
</reference>
<dbReference type="AlphaFoldDB" id="A0A183JEG1"/>
<keyword evidence="3" id="KW-1185">Reference proteome</keyword>
<evidence type="ECO:0000313" key="2">
    <source>
        <dbReference type="EMBL" id="VDO65461.1"/>
    </source>
</evidence>